<protein>
    <submittedName>
        <fullName evidence="5">Undecaprenyl-phosphate mannosyltransferase</fullName>
        <ecNumber evidence="5">2.4.1.54</ecNumber>
    </submittedName>
</protein>
<dbReference type="GO" id="GO:0009247">
    <property type="term" value="P:glycolipid biosynthetic process"/>
    <property type="evidence" value="ECO:0007669"/>
    <property type="project" value="TreeGrafter"/>
</dbReference>
<evidence type="ECO:0000259" key="4">
    <source>
        <dbReference type="Pfam" id="PF00535"/>
    </source>
</evidence>
<dbReference type="GO" id="GO:0004582">
    <property type="term" value="F:dolichyl-phosphate beta-D-mannosyltransferase activity"/>
    <property type="evidence" value="ECO:0007669"/>
    <property type="project" value="InterPro"/>
</dbReference>
<dbReference type="PANTHER" id="PTHR43398:SF1">
    <property type="entry name" value="DOLICHOL-PHOSPHATE MANNOSYLTRANSFERASE SUBUNIT 1"/>
    <property type="match status" value="1"/>
</dbReference>
<dbReference type="AlphaFoldDB" id="A0A6N2THP3"/>
<organism evidence="5">
    <name type="scientific">Schaalia odontolytica</name>
    <dbReference type="NCBI Taxonomy" id="1660"/>
    <lineage>
        <taxon>Bacteria</taxon>
        <taxon>Bacillati</taxon>
        <taxon>Actinomycetota</taxon>
        <taxon>Actinomycetes</taxon>
        <taxon>Actinomycetales</taxon>
        <taxon>Actinomycetaceae</taxon>
        <taxon>Schaalia</taxon>
    </lineage>
</organism>
<dbReference type="InterPro" id="IPR029044">
    <property type="entry name" value="Nucleotide-diphossugar_trans"/>
</dbReference>
<feature type="domain" description="Glycosyltransferase 2-like" evidence="4">
    <location>
        <begin position="16"/>
        <end position="181"/>
    </location>
</feature>
<dbReference type="SUPFAM" id="SSF53448">
    <property type="entry name" value="Nucleotide-diphospho-sugar transferases"/>
    <property type="match status" value="1"/>
</dbReference>
<evidence type="ECO:0000256" key="2">
    <source>
        <dbReference type="ARBA" id="ARBA00022676"/>
    </source>
</evidence>
<dbReference type="GO" id="GO:0047267">
    <property type="term" value="F:undecaprenyl-phosphate mannosyltransferase activity"/>
    <property type="evidence" value="ECO:0007669"/>
    <property type="project" value="UniProtKB-EC"/>
</dbReference>
<evidence type="ECO:0000256" key="3">
    <source>
        <dbReference type="ARBA" id="ARBA00022679"/>
    </source>
</evidence>
<accession>A0A6N2THP3</accession>
<keyword evidence="3 5" id="KW-0808">Transferase</keyword>
<name>A0A6N2THP3_9ACTO</name>
<sequence>MTDSMMYETGRGVVAVIPTYCEVESLPGLLARIHEVLPELNILIVDDSSPDGTGEWVQERMKTDSRLHLYTRPAKSGLATAYVEGLGRALEMGFDFLIQMDADASHRPEDLPKLLVRMAGPDRPDMVIGSRWVPGGKTNGWAPWRVALSRAGNAYINFWLGTRIKDATAGLRVHRASWLRETGILQQVSTVGFGFQVEMTTLAESMGATIVEVPITFDERELGESKLSGAIFVEELVMVTKNGIKRKFSSRH</sequence>
<gene>
    <name evidence="5" type="ORF">AOLFYP35_01376</name>
</gene>
<evidence type="ECO:0000313" key="5">
    <source>
        <dbReference type="EMBL" id="VYT05240.1"/>
    </source>
</evidence>
<evidence type="ECO:0000256" key="1">
    <source>
        <dbReference type="ARBA" id="ARBA00006739"/>
    </source>
</evidence>
<proteinExistence type="inferred from homology"/>
<dbReference type="CDD" id="cd06442">
    <property type="entry name" value="DPM1_like"/>
    <property type="match status" value="1"/>
</dbReference>
<dbReference type="Pfam" id="PF00535">
    <property type="entry name" value="Glycos_transf_2"/>
    <property type="match status" value="1"/>
</dbReference>
<dbReference type="InterPro" id="IPR039528">
    <property type="entry name" value="DPM1-like"/>
</dbReference>
<dbReference type="EMBL" id="CACRSM010000002">
    <property type="protein sequence ID" value="VYT05240.1"/>
    <property type="molecule type" value="Genomic_DNA"/>
</dbReference>
<dbReference type="PANTHER" id="PTHR43398">
    <property type="entry name" value="DOLICHOL-PHOSPHATE MANNOSYLTRANSFERASE SUBUNIT 1"/>
    <property type="match status" value="1"/>
</dbReference>
<dbReference type="InterPro" id="IPR001173">
    <property type="entry name" value="Glyco_trans_2-like"/>
</dbReference>
<reference evidence="5" key="1">
    <citation type="submission" date="2019-11" db="EMBL/GenBank/DDBJ databases">
        <authorList>
            <person name="Feng L."/>
        </authorList>
    </citation>
    <scope>NUCLEOTIDE SEQUENCE</scope>
    <source>
        <strain evidence="5">AodontolyticusLFYP35</strain>
    </source>
</reference>
<keyword evidence="2 5" id="KW-0328">Glycosyltransferase</keyword>
<dbReference type="EC" id="2.4.1.54" evidence="5"/>
<dbReference type="FunFam" id="3.90.550.10:FF:000122">
    <property type="entry name" value="Dolichol-phosphate mannosyltransferase subunit 1"/>
    <property type="match status" value="1"/>
</dbReference>
<dbReference type="GO" id="GO:0016020">
    <property type="term" value="C:membrane"/>
    <property type="evidence" value="ECO:0007669"/>
    <property type="project" value="GOC"/>
</dbReference>
<dbReference type="Gene3D" id="3.90.550.10">
    <property type="entry name" value="Spore Coat Polysaccharide Biosynthesis Protein SpsA, Chain A"/>
    <property type="match status" value="1"/>
</dbReference>
<comment type="similarity">
    <text evidence="1">Belongs to the glycosyltransferase 2 family.</text>
</comment>